<dbReference type="EC" id="2.7.13.3" evidence="3"/>
<organism evidence="11 12">
    <name type="scientific">Roseiflexus castenholzii (strain DSM 13941 / HLO8)</name>
    <dbReference type="NCBI Taxonomy" id="383372"/>
    <lineage>
        <taxon>Bacteria</taxon>
        <taxon>Bacillati</taxon>
        <taxon>Chloroflexota</taxon>
        <taxon>Chloroflexia</taxon>
        <taxon>Chloroflexales</taxon>
        <taxon>Roseiflexineae</taxon>
        <taxon>Roseiflexaceae</taxon>
        <taxon>Roseiflexus</taxon>
    </lineage>
</organism>
<protein>
    <recommendedName>
        <fullName evidence="3">histidine kinase</fullName>
        <ecNumber evidence="3">2.7.13.3</ecNumber>
    </recommendedName>
</protein>
<keyword evidence="8" id="KW-0472">Membrane</keyword>
<dbReference type="HOGENOM" id="CLU_000445_89_6_0"/>
<dbReference type="PRINTS" id="PR00344">
    <property type="entry name" value="BCTRLSENSOR"/>
</dbReference>
<proteinExistence type="predicted"/>
<dbReference type="OrthoDB" id="9800372at2"/>
<evidence type="ECO:0000256" key="3">
    <source>
        <dbReference type="ARBA" id="ARBA00012438"/>
    </source>
</evidence>
<dbReference type="eggNOG" id="COG5000">
    <property type="taxonomic scope" value="Bacteria"/>
</dbReference>
<reference evidence="11 12" key="1">
    <citation type="submission" date="2007-08" db="EMBL/GenBank/DDBJ databases">
        <title>Complete sequence of Roseiflexus castenholzii DSM 13941.</title>
        <authorList>
            <consortium name="US DOE Joint Genome Institute"/>
            <person name="Copeland A."/>
            <person name="Lucas S."/>
            <person name="Lapidus A."/>
            <person name="Barry K."/>
            <person name="Glavina del Rio T."/>
            <person name="Dalin E."/>
            <person name="Tice H."/>
            <person name="Pitluck S."/>
            <person name="Thompson L.S."/>
            <person name="Brettin T."/>
            <person name="Bruce D."/>
            <person name="Detter J.C."/>
            <person name="Han C."/>
            <person name="Tapia R."/>
            <person name="Schmutz J."/>
            <person name="Larimer F."/>
            <person name="Land M."/>
            <person name="Hauser L."/>
            <person name="Kyrpides N."/>
            <person name="Mikhailova N."/>
            <person name="Bryant D.A."/>
            <person name="Hanada S."/>
            <person name="Tsukatani Y."/>
            <person name="Richardson P."/>
        </authorList>
    </citation>
    <scope>NUCLEOTIDE SEQUENCE [LARGE SCALE GENOMIC DNA]</scope>
    <source>
        <strain evidence="12">DSM 13941 / HLO8</strain>
    </source>
</reference>
<evidence type="ECO:0000256" key="5">
    <source>
        <dbReference type="ARBA" id="ARBA00022679"/>
    </source>
</evidence>
<dbReference type="Pfam" id="PF02518">
    <property type="entry name" value="HATPase_c"/>
    <property type="match status" value="1"/>
</dbReference>
<keyword evidence="5 11" id="KW-0808">Transferase</keyword>
<dbReference type="SMART" id="SM00387">
    <property type="entry name" value="HATPase_c"/>
    <property type="match status" value="1"/>
</dbReference>
<feature type="domain" description="Histidine kinase" evidence="9">
    <location>
        <begin position="234"/>
        <end position="450"/>
    </location>
</feature>
<dbReference type="GO" id="GO:0000155">
    <property type="term" value="F:phosphorelay sensor kinase activity"/>
    <property type="evidence" value="ECO:0007669"/>
    <property type="project" value="InterPro"/>
</dbReference>
<dbReference type="InterPro" id="IPR050736">
    <property type="entry name" value="Sensor_HK_Regulatory"/>
</dbReference>
<dbReference type="Gene3D" id="1.10.287.130">
    <property type="match status" value="1"/>
</dbReference>
<dbReference type="PANTHER" id="PTHR43711">
    <property type="entry name" value="TWO-COMPONENT HISTIDINE KINASE"/>
    <property type="match status" value="1"/>
</dbReference>
<comment type="subcellular location">
    <subcellularLocation>
        <location evidence="2">Membrane</location>
    </subcellularLocation>
</comment>
<evidence type="ECO:0000256" key="4">
    <source>
        <dbReference type="ARBA" id="ARBA00022553"/>
    </source>
</evidence>
<dbReference type="RefSeq" id="WP_012119502.1">
    <property type="nucleotide sequence ID" value="NC_009767.1"/>
</dbReference>
<dbReference type="InterPro" id="IPR036890">
    <property type="entry name" value="HATPase_C_sf"/>
</dbReference>
<keyword evidence="8" id="KW-0812">Transmembrane</keyword>
<dbReference type="CDD" id="cd16922">
    <property type="entry name" value="HATPase_EvgS-ArcB-TorS-like"/>
    <property type="match status" value="1"/>
</dbReference>
<dbReference type="InterPro" id="IPR003661">
    <property type="entry name" value="HisK_dim/P_dom"/>
</dbReference>
<evidence type="ECO:0000256" key="7">
    <source>
        <dbReference type="ARBA" id="ARBA00023012"/>
    </source>
</evidence>
<evidence type="ECO:0000256" key="8">
    <source>
        <dbReference type="SAM" id="Phobius"/>
    </source>
</evidence>
<name>A7NHX5_ROSCS</name>
<evidence type="ECO:0000256" key="1">
    <source>
        <dbReference type="ARBA" id="ARBA00000085"/>
    </source>
</evidence>
<dbReference type="SUPFAM" id="SSF47384">
    <property type="entry name" value="Homodimeric domain of signal transducing histidine kinase"/>
    <property type="match status" value="1"/>
</dbReference>
<dbReference type="AlphaFoldDB" id="A7NHX5"/>
<keyword evidence="8" id="KW-1133">Transmembrane helix</keyword>
<dbReference type="SMART" id="SM00304">
    <property type="entry name" value="HAMP"/>
    <property type="match status" value="1"/>
</dbReference>
<keyword evidence="12" id="KW-1185">Reference proteome</keyword>
<dbReference type="InterPro" id="IPR003660">
    <property type="entry name" value="HAMP_dom"/>
</dbReference>
<dbReference type="Proteomes" id="UP000000263">
    <property type="component" value="Chromosome"/>
</dbReference>
<dbReference type="PROSITE" id="PS50885">
    <property type="entry name" value="HAMP"/>
    <property type="match status" value="1"/>
</dbReference>
<dbReference type="InterPro" id="IPR004358">
    <property type="entry name" value="Sig_transdc_His_kin-like_C"/>
</dbReference>
<dbReference type="CDD" id="cd00082">
    <property type="entry name" value="HisKA"/>
    <property type="match status" value="1"/>
</dbReference>
<comment type="catalytic activity">
    <reaction evidence="1">
        <text>ATP + protein L-histidine = ADP + protein N-phospho-L-histidine.</text>
        <dbReference type="EC" id="2.7.13.3"/>
    </reaction>
</comment>
<dbReference type="PANTHER" id="PTHR43711:SF1">
    <property type="entry name" value="HISTIDINE KINASE 1"/>
    <property type="match status" value="1"/>
</dbReference>
<keyword evidence="7" id="KW-0902">Two-component regulatory system</keyword>
<dbReference type="Pfam" id="PF00512">
    <property type="entry name" value="HisKA"/>
    <property type="match status" value="1"/>
</dbReference>
<dbReference type="EMBL" id="CP000804">
    <property type="protein sequence ID" value="ABU57072.1"/>
    <property type="molecule type" value="Genomic_DNA"/>
</dbReference>
<sequence length="471" mass="51359">MRSLTLKLTLAFLLVGLIGSLLVALIVGLRTRSEVDLFLSVRDRTILLNALRSYHQANGGWEGVEQLLERTAPLDFYSRNLILADTNGVVVYGRRPYLPGRRLSRGVLARAEPLRSDGNIIGYFFFVGPPPLPILNDPRWAAEAALLQRLTAATVLSAMGATVVALIVGIVLARTLTRPIRELTAATRAMAQGRLDQRVTVRSRDEIGELAQAFNQMSADLGRAIQARRQMTADLAHDLRTPLSIMRGYTEGLRDGRINGSPRIYQIMHGEVEHLQRLIDDLRLLSLADAGALSLNRRAVDPRALLERAALAHMVQVESRGPTIRVEASDSLPAVWVDTDRMAQVLNNLLANALRHTQEGEIVLAAREAENRRIIIDVRDTGSGIAPEDLPHIFERFYRADPARTRESGQSAGLGLAIAKAIVEAHGGSISVTSTVGIGTTFTITLPVAPASETCTEPQTTSHTGVHLSHP</sequence>
<dbReference type="Gene3D" id="6.10.340.10">
    <property type="match status" value="1"/>
</dbReference>
<dbReference type="InterPro" id="IPR036097">
    <property type="entry name" value="HisK_dim/P_sf"/>
</dbReference>
<dbReference type="eggNOG" id="COG5002">
    <property type="taxonomic scope" value="Bacteria"/>
</dbReference>
<evidence type="ECO:0000259" key="9">
    <source>
        <dbReference type="PROSITE" id="PS50109"/>
    </source>
</evidence>
<dbReference type="STRING" id="383372.Rcas_0959"/>
<gene>
    <name evidence="11" type="ordered locus">Rcas_0959</name>
</gene>
<accession>A7NHX5</accession>
<dbReference type="FunFam" id="3.30.565.10:FF:000006">
    <property type="entry name" value="Sensor histidine kinase WalK"/>
    <property type="match status" value="1"/>
</dbReference>
<dbReference type="Gene3D" id="3.30.565.10">
    <property type="entry name" value="Histidine kinase-like ATPase, C-terminal domain"/>
    <property type="match status" value="1"/>
</dbReference>
<evidence type="ECO:0000259" key="10">
    <source>
        <dbReference type="PROSITE" id="PS50885"/>
    </source>
</evidence>
<dbReference type="InterPro" id="IPR003594">
    <property type="entry name" value="HATPase_dom"/>
</dbReference>
<evidence type="ECO:0000313" key="12">
    <source>
        <dbReference type="Proteomes" id="UP000000263"/>
    </source>
</evidence>
<dbReference type="SUPFAM" id="SSF55874">
    <property type="entry name" value="ATPase domain of HSP90 chaperone/DNA topoisomerase II/histidine kinase"/>
    <property type="match status" value="1"/>
</dbReference>
<feature type="transmembrane region" description="Helical" evidence="8">
    <location>
        <begin position="152"/>
        <end position="173"/>
    </location>
</feature>
<evidence type="ECO:0000256" key="6">
    <source>
        <dbReference type="ARBA" id="ARBA00022777"/>
    </source>
</evidence>
<evidence type="ECO:0000313" key="11">
    <source>
        <dbReference type="EMBL" id="ABU57072.1"/>
    </source>
</evidence>
<dbReference type="PROSITE" id="PS50109">
    <property type="entry name" value="HIS_KIN"/>
    <property type="match status" value="1"/>
</dbReference>
<dbReference type="SUPFAM" id="SSF158472">
    <property type="entry name" value="HAMP domain-like"/>
    <property type="match status" value="1"/>
</dbReference>
<keyword evidence="6 11" id="KW-0418">Kinase</keyword>
<evidence type="ECO:0000256" key="2">
    <source>
        <dbReference type="ARBA" id="ARBA00004370"/>
    </source>
</evidence>
<feature type="domain" description="HAMP" evidence="10">
    <location>
        <begin position="174"/>
        <end position="226"/>
    </location>
</feature>
<dbReference type="CDD" id="cd06225">
    <property type="entry name" value="HAMP"/>
    <property type="match status" value="1"/>
</dbReference>
<dbReference type="InterPro" id="IPR005467">
    <property type="entry name" value="His_kinase_dom"/>
</dbReference>
<dbReference type="KEGG" id="rca:Rcas_0959"/>
<keyword evidence="4" id="KW-0597">Phosphoprotein</keyword>
<dbReference type="GO" id="GO:0016020">
    <property type="term" value="C:membrane"/>
    <property type="evidence" value="ECO:0007669"/>
    <property type="project" value="UniProtKB-SubCell"/>
</dbReference>
<dbReference type="SMART" id="SM00388">
    <property type="entry name" value="HisKA"/>
    <property type="match status" value="1"/>
</dbReference>
<dbReference type="Pfam" id="PF00672">
    <property type="entry name" value="HAMP"/>
    <property type="match status" value="1"/>
</dbReference>